<accession>A0ABQ4Y8Q9</accession>
<dbReference type="EMBL" id="BQNB010010202">
    <property type="protein sequence ID" value="GJS74051.1"/>
    <property type="molecule type" value="Genomic_DNA"/>
</dbReference>
<gene>
    <name evidence="1" type="ORF">Tco_0706892</name>
</gene>
<evidence type="ECO:0000313" key="1">
    <source>
        <dbReference type="EMBL" id="GJS74051.1"/>
    </source>
</evidence>
<comment type="caution">
    <text evidence="1">The sequence shown here is derived from an EMBL/GenBank/DDBJ whole genome shotgun (WGS) entry which is preliminary data.</text>
</comment>
<dbReference type="Proteomes" id="UP001151760">
    <property type="component" value="Unassembled WGS sequence"/>
</dbReference>
<name>A0ABQ4Y8Q9_9ASTR</name>
<reference evidence="1" key="1">
    <citation type="journal article" date="2022" name="Int. J. Mol. Sci.">
        <title>Draft Genome of Tanacetum Coccineum: Genomic Comparison of Closely Related Tanacetum-Family Plants.</title>
        <authorList>
            <person name="Yamashiro T."/>
            <person name="Shiraishi A."/>
            <person name="Nakayama K."/>
            <person name="Satake H."/>
        </authorList>
    </citation>
    <scope>NUCLEOTIDE SEQUENCE</scope>
</reference>
<sequence>MTQSPDHQETDGTSNHMSFQFEDFKAQYVLYWEELFPFRRSWDKSFRPSILQESDDVLNSWCTEVLPPVQVRILEHSD</sequence>
<organism evidence="1 2">
    <name type="scientific">Tanacetum coccineum</name>
    <dbReference type="NCBI Taxonomy" id="301880"/>
    <lineage>
        <taxon>Eukaryota</taxon>
        <taxon>Viridiplantae</taxon>
        <taxon>Streptophyta</taxon>
        <taxon>Embryophyta</taxon>
        <taxon>Tracheophyta</taxon>
        <taxon>Spermatophyta</taxon>
        <taxon>Magnoliopsida</taxon>
        <taxon>eudicotyledons</taxon>
        <taxon>Gunneridae</taxon>
        <taxon>Pentapetalae</taxon>
        <taxon>asterids</taxon>
        <taxon>campanulids</taxon>
        <taxon>Asterales</taxon>
        <taxon>Asteraceae</taxon>
        <taxon>Asteroideae</taxon>
        <taxon>Anthemideae</taxon>
        <taxon>Anthemidinae</taxon>
        <taxon>Tanacetum</taxon>
    </lineage>
</organism>
<reference evidence="1" key="2">
    <citation type="submission" date="2022-01" db="EMBL/GenBank/DDBJ databases">
        <authorList>
            <person name="Yamashiro T."/>
            <person name="Shiraishi A."/>
            <person name="Satake H."/>
            <person name="Nakayama K."/>
        </authorList>
    </citation>
    <scope>NUCLEOTIDE SEQUENCE</scope>
</reference>
<evidence type="ECO:0000313" key="2">
    <source>
        <dbReference type="Proteomes" id="UP001151760"/>
    </source>
</evidence>
<proteinExistence type="predicted"/>
<keyword evidence="2" id="KW-1185">Reference proteome</keyword>
<protein>
    <submittedName>
        <fullName evidence="1">Uncharacterized protein</fullName>
    </submittedName>
</protein>